<feature type="region of interest" description="Disordered" evidence="1">
    <location>
        <begin position="91"/>
        <end position="220"/>
    </location>
</feature>
<sequence>MYHNPTKTQESKSTRAADWRGKRHARMTRSMFDLPAGPFKVLAGLRIELKDGETRDDVSQAMIADLANVSEATVSRAMPILQDAGFIQWTKHDPDKRGRGAGHTLTLRPPPERGSAADPSDDEGSATQAEGSETQKKGSFLQDAPKYPMPPIQTPQTAAPEGSSTDPYILMIHAVDPITTNSAAECGRTQPEEPTGGGGGATRQKPAPAGAPPVTETERP</sequence>
<keyword evidence="3" id="KW-1185">Reference proteome</keyword>
<accession>A0A0P9F8B7</accession>
<evidence type="ECO:0000313" key="2">
    <source>
        <dbReference type="EMBL" id="KPV48575.1"/>
    </source>
</evidence>
<dbReference type="InterPro" id="IPR036388">
    <property type="entry name" value="WH-like_DNA-bd_sf"/>
</dbReference>
<name>A0A0P9F8B7_9CHLR</name>
<evidence type="ECO:0000313" key="3">
    <source>
        <dbReference type="Proteomes" id="UP000050509"/>
    </source>
</evidence>
<dbReference type="Gene3D" id="1.10.10.10">
    <property type="entry name" value="Winged helix-like DNA-binding domain superfamily/Winged helix DNA-binding domain"/>
    <property type="match status" value="1"/>
</dbReference>
<dbReference type="Proteomes" id="UP000050509">
    <property type="component" value="Unassembled WGS sequence"/>
</dbReference>
<feature type="compositionally biased region" description="Polar residues" evidence="1">
    <location>
        <begin position="154"/>
        <end position="166"/>
    </location>
</feature>
<reference evidence="2 3" key="1">
    <citation type="submission" date="2015-09" db="EMBL/GenBank/DDBJ databases">
        <title>Draft genome sequence of Kouleothrix aurantiaca JCM 19913.</title>
        <authorList>
            <person name="Hemp J."/>
        </authorList>
    </citation>
    <scope>NUCLEOTIDE SEQUENCE [LARGE SCALE GENOMIC DNA]</scope>
    <source>
        <strain evidence="2 3">COM-B</strain>
    </source>
</reference>
<dbReference type="InterPro" id="IPR036390">
    <property type="entry name" value="WH_DNA-bd_sf"/>
</dbReference>
<dbReference type="SUPFAM" id="SSF46785">
    <property type="entry name" value="Winged helix' DNA-binding domain"/>
    <property type="match status" value="1"/>
</dbReference>
<feature type="compositionally biased region" description="Basic and acidic residues" evidence="1">
    <location>
        <begin position="9"/>
        <end position="20"/>
    </location>
</feature>
<proteinExistence type="predicted"/>
<protein>
    <submittedName>
        <fullName evidence="2">Uncharacterized protein</fullName>
    </submittedName>
</protein>
<organism evidence="2 3">
    <name type="scientific">Kouleothrix aurantiaca</name>
    <dbReference type="NCBI Taxonomy" id="186479"/>
    <lineage>
        <taxon>Bacteria</taxon>
        <taxon>Bacillati</taxon>
        <taxon>Chloroflexota</taxon>
        <taxon>Chloroflexia</taxon>
        <taxon>Chloroflexales</taxon>
        <taxon>Roseiflexineae</taxon>
        <taxon>Roseiflexaceae</taxon>
        <taxon>Kouleothrix</taxon>
    </lineage>
</organism>
<feature type="non-terminal residue" evidence="2">
    <location>
        <position position="220"/>
    </location>
</feature>
<dbReference type="EMBL" id="LJCR01002549">
    <property type="protein sequence ID" value="KPV48575.1"/>
    <property type="molecule type" value="Genomic_DNA"/>
</dbReference>
<dbReference type="AlphaFoldDB" id="A0A0P9F8B7"/>
<comment type="caution">
    <text evidence="2">The sequence shown here is derived from an EMBL/GenBank/DDBJ whole genome shotgun (WGS) entry which is preliminary data.</text>
</comment>
<feature type="region of interest" description="Disordered" evidence="1">
    <location>
        <begin position="1"/>
        <end position="23"/>
    </location>
</feature>
<gene>
    <name evidence="2" type="ORF">SE17_37335</name>
</gene>
<evidence type="ECO:0000256" key="1">
    <source>
        <dbReference type="SAM" id="MobiDB-lite"/>
    </source>
</evidence>